<evidence type="ECO:0000256" key="3">
    <source>
        <dbReference type="ARBA" id="ARBA00022722"/>
    </source>
</evidence>
<accession>A0A9J6ZMQ0</accession>
<evidence type="ECO:0000256" key="7">
    <source>
        <dbReference type="ARBA" id="ARBA00022833"/>
    </source>
</evidence>
<keyword evidence="5 8" id="KW-0255">Endonuclease</keyword>
<keyword evidence="7 8" id="KW-0862">Zinc</keyword>
<dbReference type="GO" id="GO:0008270">
    <property type="term" value="F:zinc ion binding"/>
    <property type="evidence" value="ECO:0007669"/>
    <property type="project" value="UniProtKB-UniRule"/>
</dbReference>
<feature type="binding site" evidence="8">
    <location>
        <position position="212"/>
    </location>
    <ligand>
        <name>Zn(2+)</name>
        <dbReference type="ChEBI" id="CHEBI:29105"/>
        <label>2</label>
        <note>catalytic</note>
    </ligand>
</feature>
<dbReference type="InterPro" id="IPR001279">
    <property type="entry name" value="Metallo-B-lactamas"/>
</dbReference>
<protein>
    <recommendedName>
        <fullName evidence="8">Ribonuclease Z</fullName>
        <shortName evidence="8">RNase Z</shortName>
        <ecNumber evidence="8">3.1.26.11</ecNumber>
    </recommendedName>
    <alternativeName>
        <fullName evidence="8">tRNA 3 endonuclease</fullName>
    </alternativeName>
    <alternativeName>
        <fullName evidence="8">tRNase Z</fullName>
    </alternativeName>
</protein>
<dbReference type="Proteomes" id="UP001056426">
    <property type="component" value="Chromosome"/>
</dbReference>
<dbReference type="Pfam" id="PF12706">
    <property type="entry name" value="Lactamase_B_2"/>
    <property type="match status" value="1"/>
</dbReference>
<evidence type="ECO:0000256" key="8">
    <source>
        <dbReference type="HAMAP-Rule" id="MF_01818"/>
    </source>
</evidence>
<evidence type="ECO:0000259" key="9">
    <source>
        <dbReference type="Pfam" id="PF12706"/>
    </source>
</evidence>
<feature type="binding site" evidence="8">
    <location>
        <position position="67"/>
    </location>
    <ligand>
        <name>Zn(2+)</name>
        <dbReference type="ChEBI" id="CHEBI:29105"/>
        <label>2</label>
        <note>catalytic</note>
    </ligand>
</feature>
<dbReference type="PANTHER" id="PTHR46018">
    <property type="entry name" value="ZINC PHOSPHODIESTERASE ELAC PROTEIN 1"/>
    <property type="match status" value="1"/>
</dbReference>
<dbReference type="KEGG" id="alkq:M9189_06665"/>
<keyword evidence="2 8" id="KW-0819">tRNA processing</keyword>
<keyword evidence="3 8" id="KW-0540">Nuclease</keyword>
<reference evidence="10" key="1">
    <citation type="submission" date="2022-05" db="EMBL/GenBank/DDBJ databases">
        <authorList>
            <person name="Sun X."/>
        </authorList>
    </citation>
    <scope>NUCLEOTIDE SEQUENCE</scope>
    <source>
        <strain evidence="10">Ai-910</strain>
    </source>
</reference>
<dbReference type="EC" id="3.1.26.11" evidence="8"/>
<dbReference type="NCBIfam" id="NF000801">
    <property type="entry name" value="PRK00055.1-3"/>
    <property type="match status" value="1"/>
</dbReference>
<feature type="domain" description="Metallo-beta-lactamase" evidence="9">
    <location>
        <begin position="203"/>
        <end position="271"/>
    </location>
</feature>
<comment type="cofactor">
    <cofactor evidence="8">
        <name>Zn(2+)</name>
        <dbReference type="ChEBI" id="CHEBI:29105"/>
    </cofactor>
    <text evidence="8">Binds 2 Zn(2+) ions.</text>
</comment>
<evidence type="ECO:0000313" key="10">
    <source>
        <dbReference type="EMBL" id="URW78544.1"/>
    </source>
</evidence>
<feature type="binding site" evidence="8">
    <location>
        <position position="270"/>
    </location>
    <ligand>
        <name>Zn(2+)</name>
        <dbReference type="ChEBI" id="CHEBI:29105"/>
        <label>2</label>
        <note>catalytic</note>
    </ligand>
</feature>
<evidence type="ECO:0000256" key="6">
    <source>
        <dbReference type="ARBA" id="ARBA00022801"/>
    </source>
</evidence>
<dbReference type="InterPro" id="IPR013471">
    <property type="entry name" value="RNase_Z/BN"/>
</dbReference>
<reference evidence="10" key="2">
    <citation type="submission" date="2022-06" db="EMBL/GenBank/DDBJ databases">
        <title>Xiashengella guii gen. nov. sp. nov., a bacterium isolated form anaerobic digestion tank.</title>
        <authorList>
            <person name="Huang H."/>
        </authorList>
    </citation>
    <scope>NUCLEOTIDE SEQUENCE</scope>
    <source>
        <strain evidence="10">Ai-910</strain>
    </source>
</reference>
<evidence type="ECO:0000256" key="4">
    <source>
        <dbReference type="ARBA" id="ARBA00022723"/>
    </source>
</evidence>
<feature type="binding site" evidence="8">
    <location>
        <position position="64"/>
    </location>
    <ligand>
        <name>Zn(2+)</name>
        <dbReference type="ChEBI" id="CHEBI:29105"/>
        <label>1</label>
        <note>catalytic</note>
    </ligand>
</feature>
<sequence length="312" mass="35326">MRFSVTILGCNSALPTSERNPTAQVLNVSERFFLVDCGEGTQMQLRKNKIRFTRISHVFISHLHGDHCFGLPGLLSTLGLLGRTADLHIYGPSDTEKVFGPILAFFCRDMKYKVCFHSVDTDKSELVYEDKRVEVFSIPLTHRIPACGYLFREKEAERHIIRESLDFYNIPVKWIPLIKKGLDYVSEDGTVIPNSVLTKPSAKARSYAFCSDTKYSEAIIPVIKDVDLLYHEATFLSDNEGLADMTFHSTARQAAEIAKKAGVKKLILGHYSTRYKNTDLFRKEAAEVFQESYLAEDGMTFDIPNSGRDSEF</sequence>
<keyword evidence="6 8" id="KW-0378">Hydrolase</keyword>
<organism evidence="10 11">
    <name type="scientific">Xiashengella succiniciproducens</name>
    <dbReference type="NCBI Taxonomy" id="2949635"/>
    <lineage>
        <taxon>Bacteria</taxon>
        <taxon>Pseudomonadati</taxon>
        <taxon>Bacteroidota</taxon>
        <taxon>Bacteroidia</taxon>
        <taxon>Marinilabiliales</taxon>
        <taxon>Marinilabiliaceae</taxon>
        <taxon>Xiashengella</taxon>
    </lineage>
</organism>
<dbReference type="EMBL" id="CP098400">
    <property type="protein sequence ID" value="URW78544.1"/>
    <property type="molecule type" value="Genomic_DNA"/>
</dbReference>
<dbReference type="GO" id="GO:0042781">
    <property type="term" value="F:3'-tRNA processing endoribonuclease activity"/>
    <property type="evidence" value="ECO:0007669"/>
    <property type="project" value="UniProtKB-UniRule"/>
</dbReference>
<evidence type="ECO:0000313" key="11">
    <source>
        <dbReference type="Proteomes" id="UP001056426"/>
    </source>
</evidence>
<dbReference type="Gene3D" id="3.60.15.10">
    <property type="entry name" value="Ribonuclease Z/Hydroxyacylglutathione hydrolase-like"/>
    <property type="match status" value="1"/>
</dbReference>
<dbReference type="PANTHER" id="PTHR46018:SF2">
    <property type="entry name" value="ZINC PHOSPHODIESTERASE ELAC PROTEIN 1"/>
    <property type="match status" value="1"/>
</dbReference>
<comment type="catalytic activity">
    <reaction evidence="8">
        <text>Endonucleolytic cleavage of RNA, removing extra 3' nucleotides from tRNA precursor, generating 3' termini of tRNAs. A 3'-hydroxy group is left at the tRNA terminus and a 5'-phosphoryl group is left at the trailer molecule.</text>
        <dbReference type="EC" id="3.1.26.11"/>
    </reaction>
</comment>
<dbReference type="Pfam" id="PF23023">
    <property type="entry name" value="Anti-Pycsar_Apyc1"/>
    <property type="match status" value="1"/>
</dbReference>
<keyword evidence="4 8" id="KW-0479">Metal-binding</keyword>
<feature type="active site" description="Proton acceptor" evidence="8">
    <location>
        <position position="66"/>
    </location>
</feature>
<dbReference type="SUPFAM" id="SSF56281">
    <property type="entry name" value="Metallo-hydrolase/oxidoreductase"/>
    <property type="match status" value="1"/>
</dbReference>
<keyword evidence="11" id="KW-1185">Reference proteome</keyword>
<proteinExistence type="inferred from homology"/>
<evidence type="ECO:0000256" key="5">
    <source>
        <dbReference type="ARBA" id="ARBA00022759"/>
    </source>
</evidence>
<name>A0A9J6ZMQ0_9BACT</name>
<feature type="binding site" evidence="8">
    <location>
        <position position="66"/>
    </location>
    <ligand>
        <name>Zn(2+)</name>
        <dbReference type="ChEBI" id="CHEBI:29105"/>
        <label>2</label>
        <note>catalytic</note>
    </ligand>
</feature>
<evidence type="ECO:0000256" key="1">
    <source>
        <dbReference type="ARBA" id="ARBA00011738"/>
    </source>
</evidence>
<dbReference type="CDD" id="cd07717">
    <property type="entry name" value="RNaseZ_ZiPD-like_MBL-fold"/>
    <property type="match status" value="1"/>
</dbReference>
<comment type="similarity">
    <text evidence="8">Belongs to the RNase Z family.</text>
</comment>
<dbReference type="InterPro" id="IPR036866">
    <property type="entry name" value="RibonucZ/Hydroxyglut_hydro"/>
</dbReference>
<gene>
    <name evidence="8" type="primary">rnz</name>
    <name evidence="10" type="ORF">M9189_06665</name>
</gene>
<dbReference type="NCBIfam" id="TIGR02651">
    <property type="entry name" value="RNase_Z"/>
    <property type="match status" value="1"/>
</dbReference>
<evidence type="ECO:0000256" key="2">
    <source>
        <dbReference type="ARBA" id="ARBA00022694"/>
    </source>
</evidence>
<feature type="binding site" evidence="8">
    <location>
        <position position="212"/>
    </location>
    <ligand>
        <name>Zn(2+)</name>
        <dbReference type="ChEBI" id="CHEBI:29105"/>
        <label>1</label>
        <note>catalytic</note>
    </ligand>
</feature>
<comment type="function">
    <text evidence="8">Zinc phosphodiesterase, which displays some tRNA 3'-processing endonuclease activity. Probably involved in tRNA maturation, by removing a 3'-trailer from precursor tRNA.</text>
</comment>
<feature type="binding site" evidence="8">
    <location>
        <position position="142"/>
    </location>
    <ligand>
        <name>Zn(2+)</name>
        <dbReference type="ChEBI" id="CHEBI:29105"/>
        <label>1</label>
        <note>catalytic</note>
    </ligand>
</feature>
<comment type="subunit">
    <text evidence="1 8">Homodimer.</text>
</comment>
<dbReference type="RefSeq" id="WP_250721908.1">
    <property type="nucleotide sequence ID" value="NZ_CP098400.1"/>
</dbReference>
<feature type="binding site" evidence="8">
    <location>
        <position position="62"/>
    </location>
    <ligand>
        <name>Zn(2+)</name>
        <dbReference type="ChEBI" id="CHEBI:29105"/>
        <label>1</label>
        <note>catalytic</note>
    </ligand>
</feature>
<dbReference type="AlphaFoldDB" id="A0A9J6ZMQ0"/>
<dbReference type="HAMAP" id="MF_01818">
    <property type="entry name" value="RNase_Z_BN"/>
    <property type="match status" value="1"/>
</dbReference>